<evidence type="ECO:0000313" key="2">
    <source>
        <dbReference type="EMBL" id="CAH7675236.1"/>
    </source>
</evidence>
<sequence>MLKMELKSLELQFHYVEWDFDQGEHSPLATEVLGPRGLPMEKGSQNSDGEEIERLAPRENLANSKKEIERMEADVSKLKKAQEMLCEVYKNNIGFLQVRNVGHPMV</sequence>
<reference evidence="2" key="1">
    <citation type="submission" date="2022-06" db="EMBL/GenBank/DDBJ databases">
        <authorList>
            <consortium name="SYNGENTA / RWTH Aachen University"/>
        </authorList>
    </citation>
    <scope>NUCLEOTIDE SEQUENCE</scope>
</reference>
<feature type="region of interest" description="Disordered" evidence="1">
    <location>
        <begin position="31"/>
        <end position="51"/>
    </location>
</feature>
<keyword evidence="3" id="KW-1185">Reference proteome</keyword>
<dbReference type="AlphaFoldDB" id="A0AAV0AXY5"/>
<gene>
    <name evidence="2" type="ORF">PPACK8108_LOCUS10220</name>
</gene>
<evidence type="ECO:0000313" key="3">
    <source>
        <dbReference type="Proteomes" id="UP001153365"/>
    </source>
</evidence>
<comment type="caution">
    <text evidence="2">The sequence shown here is derived from an EMBL/GenBank/DDBJ whole genome shotgun (WGS) entry which is preliminary data.</text>
</comment>
<evidence type="ECO:0000256" key="1">
    <source>
        <dbReference type="SAM" id="MobiDB-lite"/>
    </source>
</evidence>
<accession>A0AAV0AXY5</accession>
<dbReference type="Proteomes" id="UP001153365">
    <property type="component" value="Unassembled WGS sequence"/>
</dbReference>
<proteinExistence type="predicted"/>
<protein>
    <submittedName>
        <fullName evidence="2">Uncharacterized protein</fullName>
    </submittedName>
</protein>
<name>A0AAV0AXY5_PHAPC</name>
<organism evidence="2 3">
    <name type="scientific">Phakopsora pachyrhizi</name>
    <name type="common">Asian soybean rust disease fungus</name>
    <dbReference type="NCBI Taxonomy" id="170000"/>
    <lineage>
        <taxon>Eukaryota</taxon>
        <taxon>Fungi</taxon>
        <taxon>Dikarya</taxon>
        <taxon>Basidiomycota</taxon>
        <taxon>Pucciniomycotina</taxon>
        <taxon>Pucciniomycetes</taxon>
        <taxon>Pucciniales</taxon>
        <taxon>Phakopsoraceae</taxon>
        <taxon>Phakopsora</taxon>
    </lineage>
</organism>
<dbReference type="EMBL" id="CALTRL010002281">
    <property type="protein sequence ID" value="CAH7675236.1"/>
    <property type="molecule type" value="Genomic_DNA"/>
</dbReference>